<comment type="caution">
    <text evidence="5">The sequence shown here is derived from an EMBL/GenBank/DDBJ whole genome shotgun (WGS) entry which is preliminary data.</text>
</comment>
<dbReference type="SUPFAM" id="SSF46785">
    <property type="entry name" value="Winged helix' DNA-binding domain"/>
    <property type="match status" value="1"/>
</dbReference>
<gene>
    <name evidence="5" type="ORF">MHA02_26900</name>
</gene>
<dbReference type="PROSITE" id="PS50949">
    <property type="entry name" value="HTH_GNTR"/>
    <property type="match status" value="1"/>
</dbReference>
<dbReference type="GO" id="GO:0045892">
    <property type="term" value="P:negative regulation of DNA-templated transcription"/>
    <property type="evidence" value="ECO:0007669"/>
    <property type="project" value="TreeGrafter"/>
</dbReference>
<dbReference type="SUPFAM" id="SSF64288">
    <property type="entry name" value="Chorismate lyase-like"/>
    <property type="match status" value="1"/>
</dbReference>
<evidence type="ECO:0000313" key="5">
    <source>
        <dbReference type="EMBL" id="GEP00303.1"/>
    </source>
</evidence>
<dbReference type="SMART" id="SM00345">
    <property type="entry name" value="HTH_GNTR"/>
    <property type="match status" value="1"/>
</dbReference>
<dbReference type="Proteomes" id="UP000321258">
    <property type="component" value="Unassembled WGS sequence"/>
</dbReference>
<keyword evidence="6" id="KW-1185">Reference proteome</keyword>
<protein>
    <submittedName>
        <fullName evidence="5">GntR family transcriptional regulator</fullName>
    </submittedName>
</protein>
<proteinExistence type="predicted"/>
<dbReference type="Gene3D" id="1.10.10.10">
    <property type="entry name" value="Winged helix-like DNA-binding domain superfamily/Winged helix DNA-binding domain"/>
    <property type="match status" value="1"/>
</dbReference>
<evidence type="ECO:0000256" key="1">
    <source>
        <dbReference type="ARBA" id="ARBA00023015"/>
    </source>
</evidence>
<dbReference type="Gene3D" id="3.40.1410.10">
    <property type="entry name" value="Chorismate lyase-like"/>
    <property type="match status" value="1"/>
</dbReference>
<dbReference type="AlphaFoldDB" id="A0A512IRI6"/>
<keyword evidence="1" id="KW-0805">Transcription regulation</keyword>
<dbReference type="Pfam" id="PF07702">
    <property type="entry name" value="UTRA"/>
    <property type="match status" value="1"/>
</dbReference>
<dbReference type="GO" id="GO:0003700">
    <property type="term" value="F:DNA-binding transcription factor activity"/>
    <property type="evidence" value="ECO:0007669"/>
    <property type="project" value="InterPro"/>
</dbReference>
<sequence>MTATVVPLHLDRPSLMSLLRLRDDTAMPLYQQLEEQIHALIMSGALPTGAVLPAERQLAENLGVSRVTIQRAYAALRQRNLLSSQGRKGFLVRTRPEQVHPGMDRLKGFTEEMRELGKVPSSSIAERAIVQDRSISSIFGLPSTTPILKLTRIRYGDDIAMSREVAWYNLKAVPALEHGDLSGSVYAFLAEEGGARLVTCEQTIEATMPTEEECRIFDFDEPSPCLLIKRHSFSDAGVMIEYVEGLFRGDMYSYRLKLRT</sequence>
<dbReference type="CDD" id="cd07377">
    <property type="entry name" value="WHTH_GntR"/>
    <property type="match status" value="1"/>
</dbReference>
<dbReference type="PRINTS" id="PR00035">
    <property type="entry name" value="HTHGNTR"/>
</dbReference>
<dbReference type="InterPro" id="IPR011663">
    <property type="entry name" value="UTRA"/>
</dbReference>
<dbReference type="RefSeq" id="WP_238180502.1">
    <property type="nucleotide sequence ID" value="NZ_BJZT01000029.1"/>
</dbReference>
<evidence type="ECO:0000256" key="3">
    <source>
        <dbReference type="ARBA" id="ARBA00023163"/>
    </source>
</evidence>
<feature type="domain" description="HTH gntR-type" evidence="4">
    <location>
        <begin position="27"/>
        <end position="95"/>
    </location>
</feature>
<dbReference type="InterPro" id="IPR036390">
    <property type="entry name" value="WH_DNA-bd_sf"/>
</dbReference>
<reference evidence="5 6" key="1">
    <citation type="submission" date="2019-07" db="EMBL/GenBank/DDBJ databases">
        <title>Whole genome shotgun sequence of Methylobacterium haplocladii NBRC 107714.</title>
        <authorList>
            <person name="Hosoyama A."/>
            <person name="Uohara A."/>
            <person name="Ohji S."/>
            <person name="Ichikawa N."/>
        </authorList>
    </citation>
    <scope>NUCLEOTIDE SEQUENCE [LARGE SCALE GENOMIC DNA]</scope>
    <source>
        <strain evidence="5 6">NBRC 107714</strain>
    </source>
</reference>
<dbReference type="SMART" id="SM00866">
    <property type="entry name" value="UTRA"/>
    <property type="match status" value="1"/>
</dbReference>
<dbReference type="PANTHER" id="PTHR44846:SF1">
    <property type="entry name" value="MANNOSYL-D-GLYCERATE TRANSPORT_METABOLISM SYSTEM REPRESSOR MNGR-RELATED"/>
    <property type="match status" value="1"/>
</dbReference>
<organism evidence="5 6">
    <name type="scientific">Methylobacterium haplocladii</name>
    <dbReference type="NCBI Taxonomy" id="1176176"/>
    <lineage>
        <taxon>Bacteria</taxon>
        <taxon>Pseudomonadati</taxon>
        <taxon>Pseudomonadota</taxon>
        <taxon>Alphaproteobacteria</taxon>
        <taxon>Hyphomicrobiales</taxon>
        <taxon>Methylobacteriaceae</taxon>
        <taxon>Methylobacterium</taxon>
    </lineage>
</organism>
<keyword evidence="2" id="KW-0238">DNA-binding</keyword>
<dbReference type="InterPro" id="IPR036388">
    <property type="entry name" value="WH-like_DNA-bd_sf"/>
</dbReference>
<dbReference type="GO" id="GO:0003677">
    <property type="term" value="F:DNA binding"/>
    <property type="evidence" value="ECO:0007669"/>
    <property type="project" value="UniProtKB-KW"/>
</dbReference>
<name>A0A512IRI6_9HYPH</name>
<dbReference type="EMBL" id="BJZT01000029">
    <property type="protein sequence ID" value="GEP00303.1"/>
    <property type="molecule type" value="Genomic_DNA"/>
</dbReference>
<dbReference type="InterPro" id="IPR050679">
    <property type="entry name" value="Bact_HTH_transcr_reg"/>
</dbReference>
<evidence type="ECO:0000313" key="6">
    <source>
        <dbReference type="Proteomes" id="UP000321258"/>
    </source>
</evidence>
<keyword evidence="3" id="KW-0804">Transcription</keyword>
<dbReference type="PANTHER" id="PTHR44846">
    <property type="entry name" value="MANNOSYL-D-GLYCERATE TRANSPORT/METABOLISM SYSTEM REPRESSOR MNGR-RELATED"/>
    <property type="match status" value="1"/>
</dbReference>
<accession>A0A512IRI6</accession>
<dbReference type="InterPro" id="IPR000524">
    <property type="entry name" value="Tscrpt_reg_HTH_GntR"/>
</dbReference>
<dbReference type="Pfam" id="PF00392">
    <property type="entry name" value="GntR"/>
    <property type="match status" value="1"/>
</dbReference>
<dbReference type="InterPro" id="IPR028978">
    <property type="entry name" value="Chorismate_lyase_/UTRA_dom_sf"/>
</dbReference>
<evidence type="ECO:0000259" key="4">
    <source>
        <dbReference type="PROSITE" id="PS50949"/>
    </source>
</evidence>
<evidence type="ECO:0000256" key="2">
    <source>
        <dbReference type="ARBA" id="ARBA00023125"/>
    </source>
</evidence>